<organism evidence="2 3">
    <name type="scientific">Streptomyces pacificus</name>
    <dbReference type="NCBI Taxonomy" id="2705029"/>
    <lineage>
        <taxon>Bacteria</taxon>
        <taxon>Bacillati</taxon>
        <taxon>Actinomycetota</taxon>
        <taxon>Actinomycetes</taxon>
        <taxon>Kitasatosporales</taxon>
        <taxon>Streptomycetaceae</taxon>
        <taxon>Streptomyces</taxon>
    </lineage>
</organism>
<evidence type="ECO:0000256" key="1">
    <source>
        <dbReference type="SAM" id="MobiDB-lite"/>
    </source>
</evidence>
<dbReference type="EMBL" id="BLLG01000005">
    <property type="protein sequence ID" value="GFH36020.1"/>
    <property type="molecule type" value="Genomic_DNA"/>
</dbReference>
<proteinExistence type="predicted"/>
<protein>
    <submittedName>
        <fullName evidence="2">Uncharacterized protein</fullName>
    </submittedName>
</protein>
<sequence length="88" mass="9658">MSGATVYPETSRPATSRPGDGGEWLDGMCRLYCRRSGIPVIWIGPAQFEGMSAPMFGCANCIAELEHMIGQHFVRKDAPQTPASTRWL</sequence>
<accession>A0A6A0AT08</accession>
<dbReference type="AlphaFoldDB" id="A0A6A0AT08"/>
<evidence type="ECO:0000313" key="3">
    <source>
        <dbReference type="Proteomes" id="UP000484988"/>
    </source>
</evidence>
<comment type="caution">
    <text evidence="2">The sequence shown here is derived from an EMBL/GenBank/DDBJ whole genome shotgun (WGS) entry which is preliminary data.</text>
</comment>
<dbReference type="Proteomes" id="UP000484988">
    <property type="component" value="Unassembled WGS sequence"/>
</dbReference>
<name>A0A6A0AT08_9ACTN</name>
<evidence type="ECO:0000313" key="2">
    <source>
        <dbReference type="EMBL" id="GFH36020.1"/>
    </source>
</evidence>
<keyword evidence="3" id="KW-1185">Reference proteome</keyword>
<feature type="region of interest" description="Disordered" evidence="1">
    <location>
        <begin position="1"/>
        <end position="23"/>
    </location>
</feature>
<reference evidence="2 3" key="1">
    <citation type="submission" date="2020-02" db="EMBL/GenBank/DDBJ databases">
        <title>Whole Genome Shotgun Sequence of Streptomyces sp. strain CWH03.</title>
        <authorList>
            <person name="Dohra H."/>
            <person name="Kodani S."/>
            <person name="Yamamura H."/>
        </authorList>
    </citation>
    <scope>NUCLEOTIDE SEQUENCE [LARGE SCALE GENOMIC DNA]</scope>
    <source>
        <strain evidence="2 3">CWH03</strain>
    </source>
</reference>
<gene>
    <name evidence="2" type="ORF">SCWH03_22420</name>
</gene>